<gene>
    <name evidence="1" type="ORF">C923_05165</name>
</gene>
<evidence type="ECO:0000313" key="1">
    <source>
        <dbReference type="EMBL" id="EWC74209.1"/>
    </source>
</evidence>
<name>W7JHQ1_PLAFA</name>
<accession>W7JHQ1</accession>
<reference evidence="1 2" key="1">
    <citation type="submission" date="2013-02" db="EMBL/GenBank/DDBJ databases">
        <title>The Genome Sequence of Plasmodium falciparum UGT5.1.</title>
        <authorList>
            <consortium name="The Broad Institute Genome Sequencing Platform"/>
            <consortium name="The Broad Institute Genome Sequencing Center for Infectious Disease"/>
            <person name="Neafsey D."/>
            <person name="Cheeseman I."/>
            <person name="Volkman S."/>
            <person name="Adams J."/>
            <person name="Walker B."/>
            <person name="Young S.K."/>
            <person name="Zeng Q."/>
            <person name="Gargeya S."/>
            <person name="Fitzgerald M."/>
            <person name="Haas B."/>
            <person name="Abouelleil A."/>
            <person name="Alvarado L."/>
            <person name="Arachchi H.M."/>
            <person name="Berlin A.M."/>
            <person name="Chapman S.B."/>
            <person name="Dewar J."/>
            <person name="Goldberg J."/>
            <person name="Griggs A."/>
            <person name="Gujja S."/>
            <person name="Hansen M."/>
            <person name="Howarth C."/>
            <person name="Imamovic A."/>
            <person name="Larimer J."/>
            <person name="McCowan C."/>
            <person name="Murphy C."/>
            <person name="Neiman D."/>
            <person name="Pearson M."/>
            <person name="Priest M."/>
            <person name="Roberts A."/>
            <person name="Saif S."/>
            <person name="Shea T."/>
            <person name="Sisk P."/>
            <person name="Sykes S."/>
            <person name="Wortman J."/>
            <person name="Nusbaum C."/>
            <person name="Birren B."/>
        </authorList>
    </citation>
    <scope>NUCLEOTIDE SEQUENCE [LARGE SCALE GENOMIC DNA]</scope>
    <source>
        <strain evidence="1 2">UGT5.1</strain>
    </source>
</reference>
<sequence length="60" mass="7408">MDINYFLYFHFFQLMYNGIFSLTENSDKKIFFLACHFLKKVIKKMFQYKKARGDSFENFL</sequence>
<evidence type="ECO:0000313" key="2">
    <source>
        <dbReference type="Proteomes" id="UP000030697"/>
    </source>
</evidence>
<dbReference type="EMBL" id="KE124723">
    <property type="protein sequence ID" value="EWC74209.1"/>
    <property type="molecule type" value="Genomic_DNA"/>
</dbReference>
<dbReference type="Proteomes" id="UP000030697">
    <property type="component" value="Unassembled WGS sequence"/>
</dbReference>
<protein>
    <submittedName>
        <fullName evidence="1">Uncharacterized protein</fullName>
    </submittedName>
</protein>
<proteinExistence type="predicted"/>
<organism evidence="1 2">
    <name type="scientific">Plasmodium falciparum UGT5.1</name>
    <dbReference type="NCBI Taxonomy" id="1237627"/>
    <lineage>
        <taxon>Eukaryota</taxon>
        <taxon>Sar</taxon>
        <taxon>Alveolata</taxon>
        <taxon>Apicomplexa</taxon>
        <taxon>Aconoidasida</taxon>
        <taxon>Haemosporida</taxon>
        <taxon>Plasmodiidae</taxon>
        <taxon>Plasmodium</taxon>
        <taxon>Plasmodium (Laverania)</taxon>
    </lineage>
</organism>
<dbReference type="AlphaFoldDB" id="W7JHQ1"/>